<dbReference type="InterPro" id="IPR006059">
    <property type="entry name" value="SBP"/>
</dbReference>
<proteinExistence type="predicted"/>
<evidence type="ECO:0000313" key="2">
    <source>
        <dbReference type="Proteomes" id="UP000236434"/>
    </source>
</evidence>
<organism evidence="1 2">
    <name type="scientific">Petrotoga olearia DSM 13574</name>
    <dbReference type="NCBI Taxonomy" id="1122955"/>
    <lineage>
        <taxon>Bacteria</taxon>
        <taxon>Thermotogati</taxon>
        <taxon>Thermotogota</taxon>
        <taxon>Thermotogae</taxon>
        <taxon>Petrotogales</taxon>
        <taxon>Petrotogaceae</taxon>
        <taxon>Petrotoga</taxon>
    </lineage>
</organism>
<dbReference type="RefSeq" id="WP_103066872.1">
    <property type="nucleotide sequence ID" value="NZ_AZRL01000012.1"/>
</dbReference>
<dbReference type="Pfam" id="PF01547">
    <property type="entry name" value="SBP_bac_1"/>
    <property type="match status" value="1"/>
</dbReference>
<dbReference type="OrthoDB" id="9808332at2"/>
<sequence length="417" mass="47632">MKKVTVVFIVLLLTVFAFSQTKLVFWTAPNPQQEMFWKEVVAEYETLHPEIDIEWSTIPAAGSSEEAILTAIASGRAPDISTNIFSGFAAQLADIDQLVALNELEGFDELVETRKMGSIIEGWKINGNAYVIPIYSNPVLMWWRDSLLKEAGFDNPPRTYSEIYEFSKNFVVPMERYSIQVIAGRNWWDRWFDFITYYYAAGKGKPYIDTERMRAAFNNEVGQEVAKFIKTMFDNQWTAVDLGTDPFYTGAIAGTLMGPWSIAYAENQYPKVVDDIVITPPPVPDNYPSDQPIYTFADAKGLVIFNTTDHLEEAWEFVQWVFSREDFDSKWLEYTKMPPAREDLLTNEIFADFWEANPLAAEYAKYVPYAIPPAPITTTVDVQDIMTVELVEPLMHGTKDVQKALDDAVKAINRILW</sequence>
<dbReference type="SUPFAM" id="SSF53850">
    <property type="entry name" value="Periplasmic binding protein-like II"/>
    <property type="match status" value="1"/>
</dbReference>
<reference evidence="1 2" key="1">
    <citation type="submission" date="2013-12" db="EMBL/GenBank/DDBJ databases">
        <title>Comparative genomics of Petrotoga isolates.</title>
        <authorList>
            <person name="Nesbo C.L."/>
            <person name="Charchuk R."/>
            <person name="Chow K."/>
        </authorList>
    </citation>
    <scope>NUCLEOTIDE SEQUENCE [LARGE SCALE GENOMIC DNA]</scope>
    <source>
        <strain evidence="1 2">DSM 13574</strain>
    </source>
</reference>
<dbReference type="Gene3D" id="3.40.190.10">
    <property type="entry name" value="Periplasmic binding protein-like II"/>
    <property type="match status" value="2"/>
</dbReference>
<dbReference type="AlphaFoldDB" id="A0A2K1P0X1"/>
<protein>
    <submittedName>
        <fullName evidence="1">Sugar ABC transporter substrate-binding protein</fullName>
    </submittedName>
</protein>
<dbReference type="Proteomes" id="UP000236434">
    <property type="component" value="Unassembled WGS sequence"/>
</dbReference>
<comment type="caution">
    <text evidence="1">The sequence shown here is derived from an EMBL/GenBank/DDBJ whole genome shotgun (WGS) entry which is preliminary data.</text>
</comment>
<dbReference type="PANTHER" id="PTHR43649">
    <property type="entry name" value="ARABINOSE-BINDING PROTEIN-RELATED"/>
    <property type="match status" value="1"/>
</dbReference>
<name>A0A2K1P0X1_9BACT</name>
<dbReference type="InterPro" id="IPR050490">
    <property type="entry name" value="Bact_solute-bd_prot1"/>
</dbReference>
<evidence type="ECO:0000313" key="1">
    <source>
        <dbReference type="EMBL" id="PNR96400.1"/>
    </source>
</evidence>
<accession>A0A2K1P0X1</accession>
<gene>
    <name evidence="1" type="ORF">X929_04730</name>
</gene>
<dbReference type="PANTHER" id="PTHR43649:SF13">
    <property type="entry name" value="CARBOHYDRATE ABC TRANSPORTER SUBSTRATE-BINDING PROTEIN"/>
    <property type="match status" value="1"/>
</dbReference>
<dbReference type="EMBL" id="AZRL01000012">
    <property type="protein sequence ID" value="PNR96400.1"/>
    <property type="molecule type" value="Genomic_DNA"/>
</dbReference>